<feature type="region of interest" description="Disordered" evidence="2">
    <location>
        <begin position="261"/>
        <end position="310"/>
    </location>
</feature>
<feature type="domain" description="C2H2-type" evidence="3">
    <location>
        <begin position="609"/>
        <end position="637"/>
    </location>
</feature>
<gene>
    <name evidence="4" type="ORF">LARSCL_LOCUS856</name>
</gene>
<evidence type="ECO:0000256" key="1">
    <source>
        <dbReference type="PROSITE-ProRule" id="PRU00042"/>
    </source>
</evidence>
<proteinExistence type="predicted"/>
<dbReference type="PROSITE" id="PS50157">
    <property type="entry name" value="ZINC_FINGER_C2H2_2"/>
    <property type="match status" value="1"/>
</dbReference>
<keyword evidence="1" id="KW-0863">Zinc-finger</keyword>
<organism evidence="4 5">
    <name type="scientific">Larinioides sclopetarius</name>
    <dbReference type="NCBI Taxonomy" id="280406"/>
    <lineage>
        <taxon>Eukaryota</taxon>
        <taxon>Metazoa</taxon>
        <taxon>Ecdysozoa</taxon>
        <taxon>Arthropoda</taxon>
        <taxon>Chelicerata</taxon>
        <taxon>Arachnida</taxon>
        <taxon>Araneae</taxon>
        <taxon>Araneomorphae</taxon>
        <taxon>Entelegynae</taxon>
        <taxon>Araneoidea</taxon>
        <taxon>Araneidae</taxon>
        <taxon>Larinioides</taxon>
    </lineage>
</organism>
<dbReference type="AlphaFoldDB" id="A0AAV1YWC3"/>
<feature type="compositionally biased region" description="Polar residues" evidence="2">
    <location>
        <begin position="269"/>
        <end position="286"/>
    </location>
</feature>
<feature type="compositionally biased region" description="Polar residues" evidence="2">
    <location>
        <begin position="339"/>
        <end position="350"/>
    </location>
</feature>
<feature type="region of interest" description="Disordered" evidence="2">
    <location>
        <begin position="398"/>
        <end position="441"/>
    </location>
</feature>
<feature type="region of interest" description="Disordered" evidence="2">
    <location>
        <begin position="338"/>
        <end position="378"/>
    </location>
</feature>
<dbReference type="EMBL" id="CAXIEN010000004">
    <property type="protein sequence ID" value="CAL1262204.1"/>
    <property type="molecule type" value="Genomic_DNA"/>
</dbReference>
<accession>A0AAV1YWC3</accession>
<dbReference type="GO" id="GO:0008270">
    <property type="term" value="F:zinc ion binding"/>
    <property type="evidence" value="ECO:0007669"/>
    <property type="project" value="UniProtKB-KW"/>
</dbReference>
<keyword evidence="5" id="KW-1185">Reference proteome</keyword>
<comment type="caution">
    <text evidence="4">The sequence shown here is derived from an EMBL/GenBank/DDBJ whole genome shotgun (WGS) entry which is preliminary data.</text>
</comment>
<dbReference type="SMART" id="SM00355">
    <property type="entry name" value="ZnF_C2H2"/>
    <property type="match status" value="1"/>
</dbReference>
<dbReference type="InterPro" id="IPR013087">
    <property type="entry name" value="Znf_C2H2_type"/>
</dbReference>
<sequence>MCEVENNIKLSWLLVSQFVSWDFCRYMCEQNDTWELDVLTFLRNMVVERTEKAASDITKHEIVARFVMEARTIRTVTRMSFIRELSKKVEEKCPELKSTMTELLFDLESLLHSLERSKDPRKQEKILKNMAQEVNKFNVEACKSLPLPNLLQVIQTWLQTEYQAHLFKTDIKKNIENEELFQKVVDCLHEEKITSEEAKAIARALYEDKSLKKIFLLNNSETETDIDSQSQSLSLQFHQVPPKHLTPPQSLHVPTQYKLPSPIQHIEPDNTTRSFTFNPALSSSSPDHQELPDLPLHDSFNPSSPEEPLGDVQQYKVSDDIQDFGVLDSNKSYLFKPSTEPQIASRSSYTKPFVHESDPTSLGSSDSSEITSATSTSRNKRRWKKLLEEFRLDEDFSESESRSVSKRVDTPEVIDDVPVQNQFGNYDDNVDEDDTSDCDKDADLKFLTPTMFKSDYVEKNPAPAIFSENESCNSSITTAPTNSENDPTFKTRCRVVPAKDSPILPAKKRLKTSSKKSPKKKPMNYILGRITEDSEVPKQATLRRFGFATNATNAKNATKQATEPKKTFKLFNNDIPVTRSSDESSLFQIDTRNKKKNLQSKTVNLGNKRRCEECKKTFKTPTELRKHVFVVHTVEDLSDD</sequence>
<dbReference type="Proteomes" id="UP001497382">
    <property type="component" value="Unassembled WGS sequence"/>
</dbReference>
<keyword evidence="1" id="KW-0862">Zinc</keyword>
<dbReference type="PROSITE" id="PS00028">
    <property type="entry name" value="ZINC_FINGER_C2H2_1"/>
    <property type="match status" value="1"/>
</dbReference>
<evidence type="ECO:0000313" key="5">
    <source>
        <dbReference type="Proteomes" id="UP001497382"/>
    </source>
</evidence>
<keyword evidence="1" id="KW-0479">Metal-binding</keyword>
<feature type="compositionally biased region" description="Low complexity" evidence="2">
    <location>
        <begin position="359"/>
        <end position="377"/>
    </location>
</feature>
<evidence type="ECO:0000313" key="4">
    <source>
        <dbReference type="EMBL" id="CAL1262204.1"/>
    </source>
</evidence>
<reference evidence="4 5" key="1">
    <citation type="submission" date="2024-04" db="EMBL/GenBank/DDBJ databases">
        <authorList>
            <person name="Rising A."/>
            <person name="Reimegard J."/>
            <person name="Sonavane S."/>
            <person name="Akerstrom W."/>
            <person name="Nylinder S."/>
            <person name="Hedman E."/>
            <person name="Kallberg Y."/>
        </authorList>
    </citation>
    <scope>NUCLEOTIDE SEQUENCE [LARGE SCALE GENOMIC DNA]</scope>
</reference>
<name>A0AAV1YWC3_9ARAC</name>
<evidence type="ECO:0000259" key="3">
    <source>
        <dbReference type="PROSITE" id="PS50157"/>
    </source>
</evidence>
<evidence type="ECO:0000256" key="2">
    <source>
        <dbReference type="SAM" id="MobiDB-lite"/>
    </source>
</evidence>
<feature type="compositionally biased region" description="Basic and acidic residues" evidence="2">
    <location>
        <begin position="398"/>
        <end position="410"/>
    </location>
</feature>
<protein>
    <recommendedName>
        <fullName evidence="3">C2H2-type domain-containing protein</fullName>
    </recommendedName>
</protein>